<feature type="region of interest" description="Disordered" evidence="3">
    <location>
        <begin position="449"/>
        <end position="481"/>
    </location>
</feature>
<keyword evidence="6" id="KW-1185">Reference proteome</keyword>
<reference evidence="5 6" key="1">
    <citation type="submission" date="2015-01" db="EMBL/GenBank/DDBJ databases">
        <title>The Genome Sequence of Ochroconis gallopava CBS43764.</title>
        <authorList>
            <consortium name="The Broad Institute Genomics Platform"/>
            <person name="Cuomo C."/>
            <person name="de Hoog S."/>
            <person name="Gorbushina A."/>
            <person name="Stielow B."/>
            <person name="Teixiera M."/>
            <person name="Abouelleil A."/>
            <person name="Chapman S.B."/>
            <person name="Priest M."/>
            <person name="Young S.K."/>
            <person name="Wortman J."/>
            <person name="Nusbaum C."/>
            <person name="Birren B."/>
        </authorList>
    </citation>
    <scope>NUCLEOTIDE SEQUENCE [LARGE SCALE GENOMIC DNA]</scope>
    <source>
        <strain evidence="5 6">CBS 43764</strain>
    </source>
</reference>
<feature type="compositionally biased region" description="Polar residues" evidence="3">
    <location>
        <begin position="667"/>
        <end position="686"/>
    </location>
</feature>
<keyword evidence="2" id="KW-0175">Coiled coil</keyword>
<dbReference type="PANTHER" id="PTHR22957:SF337">
    <property type="entry name" value="TBC1 DOMAIN FAMILY MEMBER 5"/>
    <property type="match status" value="1"/>
</dbReference>
<dbReference type="Gene3D" id="1.10.472.80">
    <property type="entry name" value="Ypt/Rab-GAP domain of gyp1p, domain 3"/>
    <property type="match status" value="1"/>
</dbReference>
<sequence>MRPAAEVNQYQQLLLAYSNFAEFQAAVLDSDQHLDILEGLRSVCWKIFLLFRNLDQAQWLSSLTKSRSAYDALRTHYLRAIENPDEVDTADDPLVENTESPWTTLRQDEAIRQEIFQDIERCMPENTYFRQPETQSLMLDILFVYTKLNRDVGYRQGMHELLAFILWTVERDAVKVDEQEQMLHQVLDARYVEHDSFTLFVEIMRTAKSFYDPAGVGTQEFLRSGVNHVENESAMLQKSSHIFMTLLPQYDPGLAAHLMEVDISPQLFLMRWVRLLFGREFLFNDTLRVWDLLFADDPNLELIDYICIAMILRIRWNLIDADTNDALMLLMRYPPTSPEHPPRSFVLDARYLRSTPSVEAGSDIIKKYSKRAPLPFKPRPQRPSTPDHTNISPGTPRSQRSRSPFVPTGLPNAFDTLINDAARGFMNRGEKWGFNQAVRDAVGEVRKNVQNLQVTSRGSPRGSSLMSPGHRSNKSSTETAGNIAANVLRKLTTLERRNKELAQMLEVAVADLWSAEKEIADGKGVREEALQKLSMAIAKVQFVQVFLQDSTLPLPEEEISRKTETAATKEAEITSGDTAKVQEEMPNLENQQKDSGLERMTSSLAPSPLPAATRPMATSSPPPSLPTTSISTHHVSATSPSIAKASLDPSPAARAYPNHATSRARIEQSSYSWILSQEDSSDSTRPSFAPPEKKYHVQRKEKGFLFGEDNDVVGERRVVKGRAVRKVSRDVRKIGASSSPAPLGRVIDNEDTGIVVEKSEEGSDNTGPI</sequence>
<organism evidence="5 6">
    <name type="scientific">Verruconis gallopava</name>
    <dbReference type="NCBI Taxonomy" id="253628"/>
    <lineage>
        <taxon>Eukaryota</taxon>
        <taxon>Fungi</taxon>
        <taxon>Dikarya</taxon>
        <taxon>Ascomycota</taxon>
        <taxon>Pezizomycotina</taxon>
        <taxon>Dothideomycetes</taxon>
        <taxon>Pleosporomycetidae</taxon>
        <taxon>Venturiales</taxon>
        <taxon>Sympoventuriaceae</taxon>
        <taxon>Verruconis</taxon>
    </lineage>
</organism>
<accession>A0A0D2APR8</accession>
<keyword evidence="1" id="KW-0343">GTPase activation</keyword>
<dbReference type="PROSITE" id="PS50086">
    <property type="entry name" value="TBC_RABGAP"/>
    <property type="match status" value="1"/>
</dbReference>
<evidence type="ECO:0000313" key="5">
    <source>
        <dbReference type="EMBL" id="KIW01154.1"/>
    </source>
</evidence>
<feature type="compositionally biased region" description="Polar residues" evidence="3">
    <location>
        <begin position="384"/>
        <end position="402"/>
    </location>
</feature>
<dbReference type="VEuPathDB" id="FungiDB:PV09_07440"/>
<dbReference type="HOGENOM" id="CLU_019939_0_0_1"/>
<evidence type="ECO:0000256" key="2">
    <source>
        <dbReference type="SAM" id="Coils"/>
    </source>
</evidence>
<feature type="region of interest" description="Disordered" evidence="3">
    <location>
        <begin position="372"/>
        <end position="410"/>
    </location>
</feature>
<dbReference type="EMBL" id="KN847557">
    <property type="protein sequence ID" value="KIW01154.1"/>
    <property type="molecule type" value="Genomic_DNA"/>
</dbReference>
<dbReference type="InterPro" id="IPR035969">
    <property type="entry name" value="Rab-GAP_TBC_sf"/>
</dbReference>
<dbReference type="InParanoid" id="A0A0D2APR8"/>
<dbReference type="GO" id="GO:0005096">
    <property type="term" value="F:GTPase activator activity"/>
    <property type="evidence" value="ECO:0007669"/>
    <property type="project" value="UniProtKB-KW"/>
</dbReference>
<feature type="coiled-coil region" evidence="2">
    <location>
        <begin position="484"/>
        <end position="511"/>
    </location>
</feature>
<dbReference type="RefSeq" id="XP_016211023.1">
    <property type="nucleotide sequence ID" value="XM_016361203.1"/>
</dbReference>
<dbReference type="STRING" id="253628.A0A0D2APR8"/>
<evidence type="ECO:0000256" key="1">
    <source>
        <dbReference type="ARBA" id="ARBA00022468"/>
    </source>
</evidence>
<feature type="domain" description="Rab-GAP TBC" evidence="4">
    <location>
        <begin position="35"/>
        <end position="297"/>
    </location>
</feature>
<protein>
    <recommendedName>
        <fullName evidence="4">Rab-GAP TBC domain-containing protein</fullName>
    </recommendedName>
</protein>
<evidence type="ECO:0000259" key="4">
    <source>
        <dbReference type="PROSITE" id="PS50086"/>
    </source>
</evidence>
<dbReference type="GeneID" id="27315413"/>
<dbReference type="Proteomes" id="UP000053259">
    <property type="component" value="Unassembled WGS sequence"/>
</dbReference>
<feature type="region of interest" description="Disordered" evidence="3">
    <location>
        <begin position="557"/>
        <end position="695"/>
    </location>
</feature>
<dbReference type="InterPro" id="IPR000195">
    <property type="entry name" value="Rab-GAP-TBC_dom"/>
</dbReference>
<evidence type="ECO:0000256" key="3">
    <source>
        <dbReference type="SAM" id="MobiDB-lite"/>
    </source>
</evidence>
<dbReference type="SMART" id="SM00164">
    <property type="entry name" value="TBC"/>
    <property type="match status" value="1"/>
</dbReference>
<dbReference type="Pfam" id="PF00566">
    <property type="entry name" value="RabGAP-TBC"/>
    <property type="match status" value="1"/>
</dbReference>
<gene>
    <name evidence="5" type="ORF">PV09_07440</name>
</gene>
<feature type="compositionally biased region" description="Basic and acidic residues" evidence="3">
    <location>
        <begin position="558"/>
        <end position="572"/>
    </location>
</feature>
<feature type="region of interest" description="Disordered" evidence="3">
    <location>
        <begin position="729"/>
        <end position="769"/>
    </location>
</feature>
<name>A0A0D2APR8_9PEZI</name>
<dbReference type="FunFam" id="1.10.472.80:FF:000038">
    <property type="entry name" value="TBC1 domain family member 5"/>
    <property type="match status" value="1"/>
</dbReference>
<dbReference type="FunFam" id="1.10.8.270:FF:000031">
    <property type="entry name" value="TBC1 domain family member 5"/>
    <property type="match status" value="1"/>
</dbReference>
<dbReference type="SUPFAM" id="SSF47923">
    <property type="entry name" value="Ypt/Rab-GAP domain of gyp1p"/>
    <property type="match status" value="2"/>
</dbReference>
<proteinExistence type="predicted"/>
<dbReference type="Gene3D" id="1.10.8.270">
    <property type="entry name" value="putative rabgap domain of human tbc1 domain family member 14 like domains"/>
    <property type="match status" value="1"/>
</dbReference>
<evidence type="ECO:0000313" key="6">
    <source>
        <dbReference type="Proteomes" id="UP000053259"/>
    </source>
</evidence>
<dbReference type="OrthoDB" id="27140at2759"/>
<dbReference type="PANTHER" id="PTHR22957">
    <property type="entry name" value="TBC1 DOMAIN FAMILY MEMBER GTPASE-ACTIVATING PROTEIN"/>
    <property type="match status" value="1"/>
</dbReference>
<dbReference type="AlphaFoldDB" id="A0A0D2APR8"/>
<feature type="compositionally biased region" description="Polar residues" evidence="3">
    <location>
        <begin position="449"/>
        <end position="466"/>
    </location>
</feature>